<dbReference type="Gene3D" id="3.40.50.720">
    <property type="entry name" value="NAD(P)-binding Rossmann-like Domain"/>
    <property type="match status" value="1"/>
</dbReference>
<dbReference type="GO" id="GO:0004735">
    <property type="term" value="F:pyrroline-5-carboxylate reductase activity"/>
    <property type="evidence" value="ECO:0007669"/>
    <property type="project" value="TreeGrafter"/>
</dbReference>
<dbReference type="InterPro" id="IPR028939">
    <property type="entry name" value="P5C_Rdtase_cat_N"/>
</dbReference>
<evidence type="ECO:0000313" key="3">
    <source>
        <dbReference type="EMBL" id="KAF0738856.1"/>
    </source>
</evidence>
<accession>A0A6G0XF21</accession>
<evidence type="ECO:0000259" key="2">
    <source>
        <dbReference type="Pfam" id="PF03807"/>
    </source>
</evidence>
<sequence length="374" mass="41072">MGPKLWPCLKDIKSSPQRNLKADDHSVIMQQFTANIPSYEKCHQAQSAVKGKVQQRAKCILEPWIMSIERRTMTVSSRNYSRRSHSDDSMALNNASIDYDNEINKLDPNLFGPERLSNRMRPLYYGRAIVLRVIADQCLYFALLVHKLRQAAGHSTTKIGILGGGSVGVEIAQTFLRACWPPNDLVISTRQPNDTRWMSRVDSAVPRYYDNVKLADESDVVILAMPPAQLTSVGIQVKPTLSSKRTVVVSVLAGVGCDRVRKVCGSSYTLQTRMANQVDDCALEQFAHDNSSGLHALCLVFEAYASALGLSPARQVAVDLVLGTHENQQPLDAPGEKVTAIAGAAAAAPSVWQDALVQAQRTFSRAINQLDVPT</sequence>
<comment type="similarity">
    <text evidence="1">Belongs to the pyrroline-5-carboxylate reductase family.</text>
</comment>
<comment type="caution">
    <text evidence="3">The sequence shown here is derived from an EMBL/GenBank/DDBJ whole genome shotgun (WGS) entry which is preliminary data.</text>
</comment>
<evidence type="ECO:0000256" key="1">
    <source>
        <dbReference type="ARBA" id="ARBA00005525"/>
    </source>
</evidence>
<feature type="domain" description="Pyrroline-5-carboxylate reductase catalytic N-terminal" evidence="2">
    <location>
        <begin position="158"/>
        <end position="254"/>
    </location>
</feature>
<dbReference type="InterPro" id="IPR036291">
    <property type="entry name" value="NAD(P)-bd_dom_sf"/>
</dbReference>
<dbReference type="AlphaFoldDB" id="A0A6G0XF21"/>
<protein>
    <recommendedName>
        <fullName evidence="2">Pyrroline-5-carboxylate reductase catalytic N-terminal domain-containing protein</fullName>
    </recommendedName>
</protein>
<reference evidence="3 4" key="1">
    <citation type="submission" date="2019-07" db="EMBL/GenBank/DDBJ databases">
        <title>Genomics analysis of Aphanomyces spp. identifies a new class of oomycete effector associated with host adaptation.</title>
        <authorList>
            <person name="Gaulin E."/>
        </authorList>
    </citation>
    <scope>NUCLEOTIDE SEQUENCE [LARGE SCALE GENOMIC DNA]</scope>
    <source>
        <strain evidence="3 4">ATCC 201684</strain>
    </source>
</reference>
<dbReference type="SUPFAM" id="SSF51735">
    <property type="entry name" value="NAD(P)-binding Rossmann-fold domains"/>
    <property type="match status" value="1"/>
</dbReference>
<proteinExistence type="inferred from homology"/>
<keyword evidence="4" id="KW-1185">Reference proteome</keyword>
<dbReference type="VEuPathDB" id="FungiDB:AeMF1_004310"/>
<dbReference type="Pfam" id="PF03807">
    <property type="entry name" value="F420_oxidored"/>
    <property type="match status" value="1"/>
</dbReference>
<dbReference type="PANTHER" id="PTHR11645">
    <property type="entry name" value="PYRROLINE-5-CARBOXYLATE REDUCTASE"/>
    <property type="match status" value="1"/>
</dbReference>
<dbReference type="GO" id="GO:0055129">
    <property type="term" value="P:L-proline biosynthetic process"/>
    <property type="evidence" value="ECO:0007669"/>
    <property type="project" value="TreeGrafter"/>
</dbReference>
<gene>
    <name evidence="3" type="ORF">Ae201684_005466</name>
</gene>
<name>A0A6G0XF21_9STRA</name>
<evidence type="ECO:0000313" key="4">
    <source>
        <dbReference type="Proteomes" id="UP000481153"/>
    </source>
</evidence>
<dbReference type="PANTHER" id="PTHR11645:SF58">
    <property type="entry name" value="NADP-DEPENDENT OXIDOREDUCTASE DOMAIN-CONTAINING PROTEIN 1"/>
    <property type="match status" value="1"/>
</dbReference>
<organism evidence="3 4">
    <name type="scientific">Aphanomyces euteiches</name>
    <dbReference type="NCBI Taxonomy" id="100861"/>
    <lineage>
        <taxon>Eukaryota</taxon>
        <taxon>Sar</taxon>
        <taxon>Stramenopiles</taxon>
        <taxon>Oomycota</taxon>
        <taxon>Saprolegniomycetes</taxon>
        <taxon>Saprolegniales</taxon>
        <taxon>Verrucalvaceae</taxon>
        <taxon>Aphanomyces</taxon>
    </lineage>
</organism>
<dbReference type="Proteomes" id="UP000481153">
    <property type="component" value="Unassembled WGS sequence"/>
</dbReference>
<dbReference type="EMBL" id="VJMJ01000070">
    <property type="protein sequence ID" value="KAF0738856.1"/>
    <property type="molecule type" value="Genomic_DNA"/>
</dbReference>